<dbReference type="PANTHER" id="PTHR39624">
    <property type="entry name" value="PROTEIN INVOLVED IN RIMO-MEDIATED BETA-METHYLTHIOLATION OF RIBOSOMAL PROTEIN S12 YCAO"/>
    <property type="match status" value="1"/>
</dbReference>
<gene>
    <name evidence="1" type="ORF">GPZ80_01485</name>
</gene>
<dbReference type="Gene3D" id="3.30.300.20">
    <property type="match status" value="1"/>
</dbReference>
<accession>A0ABR7KZR6</accession>
<dbReference type="PANTHER" id="PTHR39624:SF2">
    <property type="entry name" value="OSMC-LIKE PROTEIN"/>
    <property type="match status" value="1"/>
</dbReference>
<evidence type="ECO:0000313" key="1">
    <source>
        <dbReference type="EMBL" id="MBC6445842.1"/>
    </source>
</evidence>
<sequence>MGDDRFQIQTRGHVVLADQPRGDDGVEVGPTPVELFVMSLATCAAHYAAGYLRHQGLPQEDLRVECRWTMRADPPRVGRVELTVVAPVPLDADRTAALLAAVDHCTVQNSLRQPPEVRVAVAEMGVVSL</sequence>
<dbReference type="Proteomes" id="UP000734823">
    <property type="component" value="Unassembled WGS sequence"/>
</dbReference>
<protein>
    <submittedName>
        <fullName evidence="1">OsmC family protein</fullName>
    </submittedName>
</protein>
<dbReference type="SUPFAM" id="SSF82784">
    <property type="entry name" value="OsmC-like"/>
    <property type="match status" value="1"/>
</dbReference>
<dbReference type="Pfam" id="PF02566">
    <property type="entry name" value="OsmC"/>
    <property type="match status" value="1"/>
</dbReference>
<dbReference type="EMBL" id="JABVED010000001">
    <property type="protein sequence ID" value="MBC6445842.1"/>
    <property type="molecule type" value="Genomic_DNA"/>
</dbReference>
<proteinExistence type="predicted"/>
<dbReference type="InterPro" id="IPR003718">
    <property type="entry name" value="OsmC/Ohr_fam"/>
</dbReference>
<dbReference type="InterPro" id="IPR036102">
    <property type="entry name" value="OsmC/Ohrsf"/>
</dbReference>
<name>A0ABR7KZR6_9PSEU</name>
<reference evidence="1 2" key="1">
    <citation type="submission" date="2020-06" db="EMBL/GenBank/DDBJ databases">
        <title>Actinokineospora xiongansis sp. nov., isolated from soil of Baiyangdian.</title>
        <authorList>
            <person name="Zhang X."/>
        </authorList>
    </citation>
    <scope>NUCLEOTIDE SEQUENCE [LARGE SCALE GENOMIC DNA]</scope>
    <source>
        <strain evidence="1 2">HBU206404</strain>
    </source>
</reference>
<evidence type="ECO:0000313" key="2">
    <source>
        <dbReference type="Proteomes" id="UP000734823"/>
    </source>
</evidence>
<dbReference type="InterPro" id="IPR015946">
    <property type="entry name" value="KH_dom-like_a/b"/>
</dbReference>
<keyword evidence="2" id="KW-1185">Reference proteome</keyword>
<comment type="caution">
    <text evidence="1">The sequence shown here is derived from an EMBL/GenBank/DDBJ whole genome shotgun (WGS) entry which is preliminary data.</text>
</comment>
<dbReference type="RefSeq" id="WP_187217896.1">
    <property type="nucleotide sequence ID" value="NZ_JABVED010000001.1"/>
</dbReference>
<organism evidence="1 2">
    <name type="scientific">Actinokineospora xionganensis</name>
    <dbReference type="NCBI Taxonomy" id="2684470"/>
    <lineage>
        <taxon>Bacteria</taxon>
        <taxon>Bacillati</taxon>
        <taxon>Actinomycetota</taxon>
        <taxon>Actinomycetes</taxon>
        <taxon>Pseudonocardiales</taxon>
        <taxon>Pseudonocardiaceae</taxon>
        <taxon>Actinokineospora</taxon>
    </lineage>
</organism>